<reference evidence="1" key="1">
    <citation type="submission" date="2021-08" db="EMBL/GenBank/DDBJ databases">
        <title>The first chromosome-level gecko genome reveals the dynamic sex chromosomes of Neotropical dwarf geckos (Sphaerodactylidae: Sphaerodactylus).</title>
        <authorList>
            <person name="Pinto B.J."/>
            <person name="Keating S.E."/>
            <person name="Gamble T."/>
        </authorList>
    </citation>
    <scope>NUCLEOTIDE SEQUENCE</scope>
    <source>
        <strain evidence="1">TG3544</strain>
    </source>
</reference>
<proteinExistence type="predicted"/>
<keyword evidence="2" id="KW-1185">Reference proteome</keyword>
<evidence type="ECO:0000313" key="2">
    <source>
        <dbReference type="Proteomes" id="UP000827872"/>
    </source>
</evidence>
<protein>
    <submittedName>
        <fullName evidence="1">Uncharacterized protein</fullName>
    </submittedName>
</protein>
<dbReference type="EMBL" id="CM037628">
    <property type="protein sequence ID" value="KAH7996476.1"/>
    <property type="molecule type" value="Genomic_DNA"/>
</dbReference>
<dbReference type="Proteomes" id="UP000827872">
    <property type="component" value="Linkage Group LG15"/>
</dbReference>
<evidence type="ECO:0000313" key="1">
    <source>
        <dbReference type="EMBL" id="KAH7996476.1"/>
    </source>
</evidence>
<sequence>MSQFQKLMDSTIPNAREVLRDNYKNLLKVADYCESNYEGAQDKRKALEETMAFTTQSLASLAQQISTLAQDILGILDMQAAEVRQVEGDICSVAQVSEKAI</sequence>
<name>A0ACB8EUK0_9SAUR</name>
<comment type="caution">
    <text evidence="1">The sequence shown here is derived from an EMBL/GenBank/DDBJ whole genome shotgun (WGS) entry which is preliminary data.</text>
</comment>
<gene>
    <name evidence="1" type="ORF">K3G42_006708</name>
</gene>
<accession>A0ACB8EUK0</accession>
<organism evidence="1 2">
    <name type="scientific">Sphaerodactylus townsendi</name>
    <dbReference type="NCBI Taxonomy" id="933632"/>
    <lineage>
        <taxon>Eukaryota</taxon>
        <taxon>Metazoa</taxon>
        <taxon>Chordata</taxon>
        <taxon>Craniata</taxon>
        <taxon>Vertebrata</taxon>
        <taxon>Euteleostomi</taxon>
        <taxon>Lepidosauria</taxon>
        <taxon>Squamata</taxon>
        <taxon>Bifurcata</taxon>
        <taxon>Gekkota</taxon>
        <taxon>Sphaerodactylidae</taxon>
        <taxon>Sphaerodactylus</taxon>
    </lineage>
</organism>